<feature type="non-terminal residue" evidence="2">
    <location>
        <position position="94"/>
    </location>
</feature>
<accession>A0A0D0BC44</accession>
<feature type="non-terminal residue" evidence="2">
    <location>
        <position position="1"/>
    </location>
</feature>
<name>A0A0D0BC44_9AGAM</name>
<evidence type="ECO:0000259" key="1">
    <source>
        <dbReference type="Pfam" id="PF18721"/>
    </source>
</evidence>
<sequence length="94" mass="10336">TLQSTKVIVTDGITVGWPCCAIPWCKNPLVTNHCRYCLKHQNLKCLCAMEGCSQAITSDQKTRKPQKACNGPVHVKMEAANTKSSYSGKSKTQH</sequence>
<evidence type="ECO:0000313" key="3">
    <source>
        <dbReference type="Proteomes" id="UP000054485"/>
    </source>
</evidence>
<dbReference type="EMBL" id="KN835203">
    <property type="protein sequence ID" value="KIK43867.1"/>
    <property type="molecule type" value="Genomic_DNA"/>
</dbReference>
<dbReference type="Pfam" id="PF18721">
    <property type="entry name" value="CxC6"/>
    <property type="match status" value="1"/>
</dbReference>
<dbReference type="AlphaFoldDB" id="A0A0D0BC44"/>
<dbReference type="HOGENOM" id="CLU_174457_0_0_1"/>
<dbReference type="Proteomes" id="UP000054485">
    <property type="component" value="Unassembled WGS sequence"/>
</dbReference>
<dbReference type="InterPro" id="IPR040898">
    <property type="entry name" value="CxC6"/>
</dbReference>
<reference evidence="3" key="2">
    <citation type="submission" date="2015-01" db="EMBL/GenBank/DDBJ databases">
        <title>Evolutionary Origins and Diversification of the Mycorrhizal Mutualists.</title>
        <authorList>
            <consortium name="DOE Joint Genome Institute"/>
            <consortium name="Mycorrhizal Genomics Consortium"/>
            <person name="Kohler A."/>
            <person name="Kuo A."/>
            <person name="Nagy L.G."/>
            <person name="Floudas D."/>
            <person name="Copeland A."/>
            <person name="Barry K.W."/>
            <person name="Cichocki N."/>
            <person name="Veneault-Fourrey C."/>
            <person name="LaButti K."/>
            <person name="Lindquist E.A."/>
            <person name="Lipzen A."/>
            <person name="Lundell T."/>
            <person name="Morin E."/>
            <person name="Murat C."/>
            <person name="Riley R."/>
            <person name="Ohm R."/>
            <person name="Sun H."/>
            <person name="Tunlid A."/>
            <person name="Henrissat B."/>
            <person name="Grigoriev I.V."/>
            <person name="Hibbett D.S."/>
            <person name="Martin F."/>
        </authorList>
    </citation>
    <scope>NUCLEOTIDE SEQUENCE [LARGE SCALE GENOMIC DNA]</scope>
    <source>
        <strain evidence="3">UH-Slu-Lm8-n1</strain>
    </source>
</reference>
<dbReference type="InParanoid" id="A0A0D0BC44"/>
<keyword evidence="3" id="KW-1185">Reference proteome</keyword>
<reference evidence="2 3" key="1">
    <citation type="submission" date="2014-04" db="EMBL/GenBank/DDBJ databases">
        <authorList>
            <consortium name="DOE Joint Genome Institute"/>
            <person name="Kuo A."/>
            <person name="Ruytinx J."/>
            <person name="Rineau F."/>
            <person name="Colpaert J."/>
            <person name="Kohler A."/>
            <person name="Nagy L.G."/>
            <person name="Floudas D."/>
            <person name="Copeland A."/>
            <person name="Barry K.W."/>
            <person name="Cichocki N."/>
            <person name="Veneault-Fourrey C."/>
            <person name="LaButti K."/>
            <person name="Lindquist E.A."/>
            <person name="Lipzen A."/>
            <person name="Lundell T."/>
            <person name="Morin E."/>
            <person name="Murat C."/>
            <person name="Sun H."/>
            <person name="Tunlid A."/>
            <person name="Henrissat B."/>
            <person name="Grigoriev I.V."/>
            <person name="Hibbett D.S."/>
            <person name="Martin F."/>
            <person name="Nordberg H.P."/>
            <person name="Cantor M.N."/>
            <person name="Hua S.X."/>
        </authorList>
    </citation>
    <scope>NUCLEOTIDE SEQUENCE [LARGE SCALE GENOMIC DNA]</scope>
    <source>
        <strain evidence="2 3">UH-Slu-Lm8-n1</strain>
    </source>
</reference>
<proteinExistence type="predicted"/>
<organism evidence="2 3">
    <name type="scientific">Suillus luteus UH-Slu-Lm8-n1</name>
    <dbReference type="NCBI Taxonomy" id="930992"/>
    <lineage>
        <taxon>Eukaryota</taxon>
        <taxon>Fungi</taxon>
        <taxon>Dikarya</taxon>
        <taxon>Basidiomycota</taxon>
        <taxon>Agaricomycotina</taxon>
        <taxon>Agaricomycetes</taxon>
        <taxon>Agaricomycetidae</taxon>
        <taxon>Boletales</taxon>
        <taxon>Suillineae</taxon>
        <taxon>Suillaceae</taxon>
        <taxon>Suillus</taxon>
    </lineage>
</organism>
<dbReference type="OrthoDB" id="3055037at2759"/>
<protein>
    <recommendedName>
        <fullName evidence="1">CxC6 like cysteine cluster associated with KDZ domain-containing protein</fullName>
    </recommendedName>
</protein>
<evidence type="ECO:0000313" key="2">
    <source>
        <dbReference type="EMBL" id="KIK43867.1"/>
    </source>
</evidence>
<gene>
    <name evidence="2" type="ORF">CY34DRAFT_54603</name>
</gene>
<feature type="domain" description="CxC6 like cysteine cluster associated with KDZ" evidence="1">
    <location>
        <begin position="9"/>
        <end position="79"/>
    </location>
</feature>